<evidence type="ECO:0000256" key="1">
    <source>
        <dbReference type="ARBA" id="ARBA00005801"/>
    </source>
</evidence>
<accession>A0A3Q8SDQ4</accession>
<feature type="transmembrane region" description="Helical" evidence="2">
    <location>
        <begin position="151"/>
        <end position="169"/>
    </location>
</feature>
<dbReference type="InterPro" id="IPR000045">
    <property type="entry name" value="Prepilin_IV_endopep_pep"/>
</dbReference>
<evidence type="ECO:0000259" key="3">
    <source>
        <dbReference type="Pfam" id="PF01478"/>
    </source>
</evidence>
<dbReference type="KEGG" id="plen:EIM92_20795"/>
<keyword evidence="2" id="KW-1133">Transmembrane helix</keyword>
<dbReference type="RefSeq" id="WP_125084470.1">
    <property type="nucleotide sequence ID" value="NZ_CP034248.1"/>
</dbReference>
<feature type="transmembrane region" description="Helical" evidence="2">
    <location>
        <begin position="90"/>
        <end position="113"/>
    </location>
</feature>
<dbReference type="EMBL" id="CP034248">
    <property type="protein sequence ID" value="AZK48312.1"/>
    <property type="molecule type" value="Genomic_DNA"/>
</dbReference>
<sequence>MHLEIWGCFILLAVAFVTDILTMKIPNIITITGTLLGTAYHVITNGGTGFLFAVKGAVVGFGIMAIMYVARAVGGGDVKLFAAIGAWVGVPLTLSILLYSILAAGCIGILILICRREMMVRLGGVLRSVLGLIVLRSISPIQALTAKDKPLTFPFMLAVLPGAIMAVYYS</sequence>
<dbReference type="Gene3D" id="1.20.120.1220">
    <property type="match status" value="1"/>
</dbReference>
<name>A0A3Q8SDQ4_9BACL</name>
<evidence type="ECO:0000313" key="5">
    <source>
        <dbReference type="Proteomes" id="UP000273145"/>
    </source>
</evidence>
<protein>
    <submittedName>
        <fullName evidence="4">Prepilin peptidase</fullName>
    </submittedName>
</protein>
<proteinExistence type="inferred from homology"/>
<evidence type="ECO:0000313" key="4">
    <source>
        <dbReference type="EMBL" id="AZK48312.1"/>
    </source>
</evidence>
<organism evidence="4 5">
    <name type="scientific">Paenibacillus lentus</name>
    <dbReference type="NCBI Taxonomy" id="1338368"/>
    <lineage>
        <taxon>Bacteria</taxon>
        <taxon>Bacillati</taxon>
        <taxon>Bacillota</taxon>
        <taxon>Bacilli</taxon>
        <taxon>Bacillales</taxon>
        <taxon>Paenibacillaceae</taxon>
        <taxon>Paenibacillus</taxon>
    </lineage>
</organism>
<feature type="domain" description="Prepilin type IV endopeptidase peptidase" evidence="3">
    <location>
        <begin position="8"/>
        <end position="109"/>
    </location>
</feature>
<gene>
    <name evidence="4" type="ORF">EIM92_20795</name>
</gene>
<dbReference type="GO" id="GO:0004190">
    <property type="term" value="F:aspartic-type endopeptidase activity"/>
    <property type="evidence" value="ECO:0007669"/>
    <property type="project" value="InterPro"/>
</dbReference>
<dbReference type="PANTHER" id="PTHR30487:SF0">
    <property type="entry name" value="PREPILIN LEADER PEPTIDASE_N-METHYLTRANSFERASE-RELATED"/>
    <property type="match status" value="1"/>
</dbReference>
<dbReference type="Pfam" id="PF01478">
    <property type="entry name" value="Peptidase_A24"/>
    <property type="match status" value="1"/>
</dbReference>
<dbReference type="AlphaFoldDB" id="A0A3Q8SDQ4"/>
<dbReference type="GO" id="GO:0005886">
    <property type="term" value="C:plasma membrane"/>
    <property type="evidence" value="ECO:0007669"/>
    <property type="project" value="TreeGrafter"/>
</dbReference>
<keyword evidence="5" id="KW-1185">Reference proteome</keyword>
<feature type="transmembrane region" description="Helical" evidence="2">
    <location>
        <begin position="125"/>
        <end position="145"/>
    </location>
</feature>
<evidence type="ECO:0000256" key="2">
    <source>
        <dbReference type="SAM" id="Phobius"/>
    </source>
</evidence>
<dbReference type="PANTHER" id="PTHR30487">
    <property type="entry name" value="TYPE 4 PREPILIN-LIKE PROTEINS LEADER PEPTIDE-PROCESSING ENZYME"/>
    <property type="match status" value="1"/>
</dbReference>
<dbReference type="GO" id="GO:0006465">
    <property type="term" value="P:signal peptide processing"/>
    <property type="evidence" value="ECO:0007669"/>
    <property type="project" value="TreeGrafter"/>
</dbReference>
<keyword evidence="2" id="KW-0812">Transmembrane</keyword>
<feature type="transmembrane region" description="Helical" evidence="2">
    <location>
        <begin position="50"/>
        <end position="70"/>
    </location>
</feature>
<dbReference type="OrthoDB" id="5508079at2"/>
<comment type="similarity">
    <text evidence="1">Belongs to the peptidase A24 family.</text>
</comment>
<reference evidence="4 5" key="1">
    <citation type="submission" date="2018-11" db="EMBL/GenBank/DDBJ databases">
        <title>Genome sequencing of Paenibacillus lentus DSM25539(T).</title>
        <authorList>
            <person name="Kook J.-K."/>
            <person name="Park S.-N."/>
            <person name="Lim Y.K."/>
        </authorList>
    </citation>
    <scope>NUCLEOTIDE SEQUENCE [LARGE SCALE GENOMIC DNA]</scope>
    <source>
        <strain evidence="4 5">DSM 25539</strain>
    </source>
</reference>
<dbReference type="InterPro" id="IPR050882">
    <property type="entry name" value="Prepilin_peptidase/N-MTase"/>
</dbReference>
<keyword evidence="2" id="KW-0472">Membrane</keyword>
<dbReference type="Proteomes" id="UP000273145">
    <property type="component" value="Chromosome"/>
</dbReference>